<keyword evidence="1" id="KW-1133">Transmembrane helix</keyword>
<reference evidence="2" key="1">
    <citation type="submission" date="2022-01" db="EMBL/GenBank/DDBJ databases">
        <title>VMRC isolate genome collection.</title>
        <authorList>
            <person name="France M."/>
            <person name="Rutt L."/>
            <person name="Humphrys M."/>
            <person name="Ravel J."/>
        </authorList>
    </citation>
    <scope>NUCLEOTIDE SEQUENCE</scope>
    <source>
        <strain evidence="2">C0127B5</strain>
    </source>
</reference>
<name>A0AAP3GY31_9LACO</name>
<feature type="transmembrane region" description="Helical" evidence="1">
    <location>
        <begin position="382"/>
        <end position="407"/>
    </location>
</feature>
<feature type="transmembrane region" description="Helical" evidence="1">
    <location>
        <begin position="303"/>
        <end position="325"/>
    </location>
</feature>
<dbReference type="InterPro" id="IPR018580">
    <property type="entry name" value="Uncharacterised_YfhO"/>
</dbReference>
<dbReference type="Proteomes" id="UP001213015">
    <property type="component" value="Unassembled WGS sequence"/>
</dbReference>
<feature type="transmembrane region" description="Helical" evidence="1">
    <location>
        <begin position="214"/>
        <end position="237"/>
    </location>
</feature>
<keyword evidence="1" id="KW-0812">Transmembrane</keyword>
<sequence length="515" mass="58665">AGLIFFIASWIGSINFLMGGTIHSGDLIDQYISFFAYFQHTLLHDFSSISFSFSNGLGGNTAGNWGYYLLSPFNFIALLFPTKFLPQALYIIILLKVMVASASFCWMSKKLHHLADPWAISLAVAYALSSYVITYIGNLMWLDAIAFLPLLVVFVTQLSKGRFSFPYILLLAITIVANYYTAFMVCLFLVGFFIYQSYLNYSNWKNLLRNSLYFSIASLTAGALAAFSIAPTAFNLLENKLNYSLASPNISFFHVWQELPATMLFYTRSWQLPLLFVGTITLILTISFFFNRSIPIKVRLASLLFSLFTASGLLNGKLYILWHASQPPQLFPYRFVFLITFIMVFFASYQLANHNSKADLKISTACFLFFLAFYFFRSRKLLFLNAAACFLALLIALISLALVILYYTKKINPWIPAAFLILEMFLSATIFWNNIKQPSTNITNYTAQTQTFINQLPKTAKDQRLAKSFLLNNDRGESYTFNYRGAEVFSSNNDPKISDFYSLLGLPGYGYFYFY</sequence>
<feature type="non-terminal residue" evidence="2">
    <location>
        <position position="515"/>
    </location>
</feature>
<feature type="transmembrane region" description="Helical" evidence="1">
    <location>
        <begin position="414"/>
        <end position="432"/>
    </location>
</feature>
<dbReference type="PANTHER" id="PTHR38454:SF1">
    <property type="entry name" value="INTEGRAL MEMBRANE PROTEIN"/>
    <property type="match status" value="1"/>
</dbReference>
<dbReference type="Pfam" id="PF09586">
    <property type="entry name" value="YfhO"/>
    <property type="match status" value="1"/>
</dbReference>
<evidence type="ECO:0000313" key="3">
    <source>
        <dbReference type="Proteomes" id="UP001213015"/>
    </source>
</evidence>
<dbReference type="EMBL" id="JAKHLF010000032">
    <property type="protein sequence ID" value="MCZ3845544.1"/>
    <property type="molecule type" value="Genomic_DNA"/>
</dbReference>
<feature type="transmembrane region" description="Helical" evidence="1">
    <location>
        <begin position="114"/>
        <end position="133"/>
    </location>
</feature>
<feature type="transmembrane region" description="Helical" evidence="1">
    <location>
        <begin position="272"/>
        <end position="291"/>
    </location>
</feature>
<proteinExistence type="predicted"/>
<dbReference type="PANTHER" id="PTHR38454">
    <property type="entry name" value="INTEGRAL MEMBRANE PROTEIN-RELATED"/>
    <property type="match status" value="1"/>
</dbReference>
<feature type="transmembrane region" description="Helical" evidence="1">
    <location>
        <begin position="88"/>
        <end position="107"/>
    </location>
</feature>
<evidence type="ECO:0000313" key="2">
    <source>
        <dbReference type="EMBL" id="MCZ3845544.1"/>
    </source>
</evidence>
<evidence type="ECO:0000256" key="1">
    <source>
        <dbReference type="SAM" id="Phobius"/>
    </source>
</evidence>
<dbReference type="AlphaFoldDB" id="A0AAP3GY31"/>
<gene>
    <name evidence="2" type="ORF">L2422_08605</name>
</gene>
<feature type="non-terminal residue" evidence="2">
    <location>
        <position position="1"/>
    </location>
</feature>
<feature type="transmembrane region" description="Helical" evidence="1">
    <location>
        <begin position="168"/>
        <end position="194"/>
    </location>
</feature>
<feature type="transmembrane region" description="Helical" evidence="1">
    <location>
        <begin position="331"/>
        <end position="351"/>
    </location>
</feature>
<protein>
    <submittedName>
        <fullName evidence="2">YfhO family protein</fullName>
    </submittedName>
</protein>
<accession>A0AAP3GY31</accession>
<comment type="caution">
    <text evidence="2">The sequence shown here is derived from an EMBL/GenBank/DDBJ whole genome shotgun (WGS) entry which is preliminary data.</text>
</comment>
<dbReference type="RefSeq" id="WP_269255694.1">
    <property type="nucleotide sequence ID" value="NZ_JAKHLE010000028.1"/>
</dbReference>
<organism evidence="2 3">
    <name type="scientific">Lactobacillus mulieris</name>
    <dbReference type="NCBI Taxonomy" id="2508708"/>
    <lineage>
        <taxon>Bacteria</taxon>
        <taxon>Bacillati</taxon>
        <taxon>Bacillota</taxon>
        <taxon>Bacilli</taxon>
        <taxon>Lactobacillales</taxon>
        <taxon>Lactobacillaceae</taxon>
        <taxon>Lactobacillus</taxon>
    </lineage>
</organism>
<keyword evidence="1" id="KW-0472">Membrane</keyword>